<dbReference type="EMBL" id="WIWS01000080">
    <property type="protein sequence ID" value="KAF3210415.1"/>
    <property type="molecule type" value="Genomic_DNA"/>
</dbReference>
<name>A0A7C8QG29_ORBOL</name>
<evidence type="ECO:0000256" key="1">
    <source>
        <dbReference type="SAM" id="Coils"/>
    </source>
</evidence>
<proteinExistence type="predicted"/>
<gene>
    <name evidence="3" type="ORF">TWF106_010711</name>
</gene>
<evidence type="ECO:0000313" key="4">
    <source>
        <dbReference type="Proteomes" id="UP000472727"/>
    </source>
</evidence>
<dbReference type="Proteomes" id="UP000472727">
    <property type="component" value="Unassembled WGS sequence"/>
</dbReference>
<accession>A0A7C8QG29</accession>
<keyword evidence="1" id="KW-0175">Coiled coil</keyword>
<sequence>MPKKPRQKLNNNVTESKEKIASTESNSITVVPINQPVRPMFSNNTDPYIAVNRVAVLERDISLAISHLTQRDTLCNHQQRLWSANNVAQQNEIKYLRTLSNQMSREIQRLHSDNAQIGESHGESQKMISEQNEELRHLRAQLAQLMEERRSIQENGEFHERRNMDLETRFSELHKDYSTLLEEVKFFEPMYREYMEENRPSSISKGPLKPLSVNTLTERSPPRSMTGIEDGELMEDDVEGLQRA</sequence>
<feature type="region of interest" description="Disordered" evidence="2">
    <location>
        <begin position="197"/>
        <end position="244"/>
    </location>
</feature>
<organism evidence="3 4">
    <name type="scientific">Orbilia oligospora</name>
    <name type="common">Nematode-trapping fungus</name>
    <name type="synonym">Arthrobotrys oligospora</name>
    <dbReference type="NCBI Taxonomy" id="2813651"/>
    <lineage>
        <taxon>Eukaryota</taxon>
        <taxon>Fungi</taxon>
        <taxon>Dikarya</taxon>
        <taxon>Ascomycota</taxon>
        <taxon>Pezizomycotina</taxon>
        <taxon>Orbiliomycetes</taxon>
        <taxon>Orbiliales</taxon>
        <taxon>Orbiliaceae</taxon>
        <taxon>Orbilia</taxon>
    </lineage>
</organism>
<evidence type="ECO:0000256" key="2">
    <source>
        <dbReference type="SAM" id="MobiDB-lite"/>
    </source>
</evidence>
<evidence type="ECO:0000313" key="3">
    <source>
        <dbReference type="EMBL" id="KAF3210415.1"/>
    </source>
</evidence>
<comment type="caution">
    <text evidence="3">The sequence shown here is derived from an EMBL/GenBank/DDBJ whole genome shotgun (WGS) entry which is preliminary data.</text>
</comment>
<feature type="region of interest" description="Disordered" evidence="2">
    <location>
        <begin position="1"/>
        <end position="23"/>
    </location>
</feature>
<feature type="compositionally biased region" description="Acidic residues" evidence="2">
    <location>
        <begin position="229"/>
        <end position="244"/>
    </location>
</feature>
<dbReference type="AlphaFoldDB" id="A0A7C8QG29"/>
<protein>
    <submittedName>
        <fullName evidence="3">Uncharacterized protein</fullName>
    </submittedName>
</protein>
<reference evidence="3 4" key="1">
    <citation type="submission" date="2019-06" db="EMBL/GenBank/DDBJ databases">
        <authorList>
            <person name="Palmer J.M."/>
        </authorList>
    </citation>
    <scope>NUCLEOTIDE SEQUENCE [LARGE SCALE GENOMIC DNA]</scope>
    <source>
        <strain evidence="3 4">TWF106</strain>
    </source>
</reference>
<feature type="coiled-coil region" evidence="1">
    <location>
        <begin position="128"/>
        <end position="162"/>
    </location>
</feature>